<name>A0AAW1H7C2_SAPOF</name>
<evidence type="ECO:0000313" key="8">
    <source>
        <dbReference type="Proteomes" id="UP001443914"/>
    </source>
</evidence>
<dbReference type="InterPro" id="IPR010264">
    <property type="entry name" value="Self-incomp_S1"/>
</dbReference>
<proteinExistence type="inferred from homology"/>
<protein>
    <recommendedName>
        <fullName evidence="6">S-protein homolog</fullName>
    </recommendedName>
</protein>
<dbReference type="GO" id="GO:0005576">
    <property type="term" value="C:extracellular region"/>
    <property type="evidence" value="ECO:0007669"/>
    <property type="project" value="UniProtKB-SubCell"/>
</dbReference>
<evidence type="ECO:0000256" key="3">
    <source>
        <dbReference type="ARBA" id="ARBA00022471"/>
    </source>
</evidence>
<keyword evidence="4 6" id="KW-0964">Secreted</keyword>
<reference evidence="7" key="1">
    <citation type="submission" date="2024-03" db="EMBL/GenBank/DDBJ databases">
        <title>WGS assembly of Saponaria officinalis var. Norfolk2.</title>
        <authorList>
            <person name="Jenkins J."/>
            <person name="Shu S."/>
            <person name="Grimwood J."/>
            <person name="Barry K."/>
            <person name="Goodstein D."/>
            <person name="Schmutz J."/>
            <person name="Leebens-Mack J."/>
            <person name="Osbourn A."/>
        </authorList>
    </citation>
    <scope>NUCLEOTIDE SEQUENCE [LARGE SCALE GENOMIC DNA]</scope>
    <source>
        <strain evidence="7">JIC</strain>
    </source>
</reference>
<evidence type="ECO:0000256" key="1">
    <source>
        <dbReference type="ARBA" id="ARBA00004613"/>
    </source>
</evidence>
<keyword evidence="8" id="KW-1185">Reference proteome</keyword>
<dbReference type="PANTHER" id="PTHR31232:SF155">
    <property type="entry name" value="PLANT SELF-INCOMPATIBILITY PROTEIN S1 FAMILY"/>
    <property type="match status" value="1"/>
</dbReference>
<dbReference type="PANTHER" id="PTHR31232">
    <property type="match status" value="1"/>
</dbReference>
<evidence type="ECO:0000256" key="5">
    <source>
        <dbReference type="ARBA" id="ARBA00022729"/>
    </source>
</evidence>
<evidence type="ECO:0000313" key="7">
    <source>
        <dbReference type="EMBL" id="KAK9671942.1"/>
    </source>
</evidence>
<comment type="subcellular location">
    <subcellularLocation>
        <location evidence="1 6">Secreted</location>
    </subcellularLocation>
</comment>
<dbReference type="GO" id="GO:0060320">
    <property type="term" value="P:rejection of self pollen"/>
    <property type="evidence" value="ECO:0007669"/>
    <property type="project" value="UniProtKB-KW"/>
</dbReference>
<dbReference type="EMBL" id="JBDFQZ010000012">
    <property type="protein sequence ID" value="KAK9671942.1"/>
    <property type="molecule type" value="Genomic_DNA"/>
</dbReference>
<evidence type="ECO:0000256" key="6">
    <source>
        <dbReference type="RuleBase" id="RU367044"/>
    </source>
</evidence>
<accession>A0AAW1H7C2</accession>
<dbReference type="Proteomes" id="UP001443914">
    <property type="component" value="Unassembled WGS sequence"/>
</dbReference>
<evidence type="ECO:0000256" key="4">
    <source>
        <dbReference type="ARBA" id="ARBA00022525"/>
    </source>
</evidence>
<comment type="similarity">
    <text evidence="2 6">Belongs to the plant self-incompatibility (S1) protein family.</text>
</comment>
<keyword evidence="3 6" id="KW-0713">Self-incompatibility</keyword>
<dbReference type="AlphaFoldDB" id="A0AAW1H7C2"/>
<organism evidence="7 8">
    <name type="scientific">Saponaria officinalis</name>
    <name type="common">Common soapwort</name>
    <name type="synonym">Lychnis saponaria</name>
    <dbReference type="NCBI Taxonomy" id="3572"/>
    <lineage>
        <taxon>Eukaryota</taxon>
        <taxon>Viridiplantae</taxon>
        <taxon>Streptophyta</taxon>
        <taxon>Embryophyta</taxon>
        <taxon>Tracheophyta</taxon>
        <taxon>Spermatophyta</taxon>
        <taxon>Magnoliopsida</taxon>
        <taxon>eudicotyledons</taxon>
        <taxon>Gunneridae</taxon>
        <taxon>Pentapetalae</taxon>
        <taxon>Caryophyllales</taxon>
        <taxon>Caryophyllaceae</taxon>
        <taxon>Caryophylleae</taxon>
        <taxon>Saponaria</taxon>
    </lineage>
</organism>
<comment type="caution">
    <text evidence="7">The sequence shown here is derived from an EMBL/GenBank/DDBJ whole genome shotgun (WGS) entry which is preliminary data.</text>
</comment>
<keyword evidence="5" id="KW-0732">Signal</keyword>
<dbReference type="Pfam" id="PF05938">
    <property type="entry name" value="Self-incomp_S1"/>
    <property type="match status" value="1"/>
</dbReference>
<sequence>MVNDGKHKGIILLFILALLQTNFSPTIAYLYFGMKYYVYIDNKITTYKNTVGIRCQSGDEDIGFKYLKDNDDKYNFNFRLNFWGTTLYFCHFYWGRSDFSYVVFDMGSYEECRDGASYWEIREDGLYSRCYKGGSGGKYTWKKRHNWP</sequence>
<evidence type="ECO:0000256" key="2">
    <source>
        <dbReference type="ARBA" id="ARBA00005581"/>
    </source>
</evidence>
<gene>
    <name evidence="7" type="ORF">RND81_12G065500</name>
</gene>